<dbReference type="Proteomes" id="UP001631969">
    <property type="component" value="Unassembled WGS sequence"/>
</dbReference>
<evidence type="ECO:0000313" key="1">
    <source>
        <dbReference type="EMBL" id="MFM9327774.1"/>
    </source>
</evidence>
<organism evidence="1 2">
    <name type="scientific">Paenibacillus mesotrionivorans</name>
    <dbReference type="NCBI Taxonomy" id="3160968"/>
    <lineage>
        <taxon>Bacteria</taxon>
        <taxon>Bacillati</taxon>
        <taxon>Bacillota</taxon>
        <taxon>Bacilli</taxon>
        <taxon>Bacillales</taxon>
        <taxon>Paenibacillaceae</taxon>
        <taxon>Paenibacillus</taxon>
    </lineage>
</organism>
<name>A0ACC7NUQ3_9BACL</name>
<proteinExistence type="predicted"/>
<dbReference type="EMBL" id="JBJURJ010000003">
    <property type="protein sequence ID" value="MFM9327774.1"/>
    <property type="molecule type" value="Genomic_DNA"/>
</dbReference>
<protein>
    <submittedName>
        <fullName evidence="1">Helix-turn-helix domain-containing protein</fullName>
    </submittedName>
</protein>
<reference evidence="1" key="1">
    <citation type="submission" date="2024-12" db="EMBL/GenBank/DDBJ databases">
        <authorList>
            <person name="Wu N."/>
        </authorList>
    </citation>
    <scope>NUCLEOTIDE SEQUENCE</scope>
    <source>
        <strain evidence="1">P15</strain>
    </source>
</reference>
<sequence>MVNIISIVPNECLPAGRTLQFFITDTDFVYIETLNSLRVIWGKCHARLDVGDCVLTQRLDLHNCGPNPTFIRVVKLHIDTKISFSHTPFISQFYPIKGALLRDLFSPLFQDYSRITEIEKMASQLLEQWSAPPSQELIHSQPKPHGSIDARLIKVNRYLRHHCEEIITLQQLAEFTKCNPVYLSNVYSKVFQISPMKHLQKMKMDKAKILLETTNMSIKEISNRLGYVSASQFSDLFKRHNGITPLLFKKIRG</sequence>
<accession>A0ACC7NUQ3</accession>
<gene>
    <name evidence="1" type="ORF">ACI1P1_05595</name>
</gene>
<comment type="caution">
    <text evidence="1">The sequence shown here is derived from an EMBL/GenBank/DDBJ whole genome shotgun (WGS) entry which is preliminary data.</text>
</comment>
<keyword evidence="2" id="KW-1185">Reference proteome</keyword>
<evidence type="ECO:0000313" key="2">
    <source>
        <dbReference type="Proteomes" id="UP001631969"/>
    </source>
</evidence>